<evidence type="ECO:0000256" key="5">
    <source>
        <dbReference type="ARBA" id="ARBA00022839"/>
    </source>
</evidence>
<dbReference type="OrthoDB" id="10250935at2759"/>
<dbReference type="SMART" id="SM00479">
    <property type="entry name" value="EXOIII"/>
    <property type="match status" value="1"/>
</dbReference>
<evidence type="ECO:0000256" key="1">
    <source>
        <dbReference type="ARBA" id="ARBA00001946"/>
    </source>
</evidence>
<accession>A0A8J5VPN9</accession>
<evidence type="ECO:0000259" key="8">
    <source>
        <dbReference type="SMART" id="SM00479"/>
    </source>
</evidence>
<dbReference type="GO" id="GO:0046872">
    <property type="term" value="F:metal ion binding"/>
    <property type="evidence" value="ECO:0007669"/>
    <property type="project" value="UniProtKB-KW"/>
</dbReference>
<keyword evidence="4" id="KW-0378">Hydrolase</keyword>
<feature type="region of interest" description="Disordered" evidence="7">
    <location>
        <begin position="1"/>
        <end position="38"/>
    </location>
</feature>
<keyword evidence="2" id="KW-0540">Nuclease</keyword>
<dbReference type="Proteomes" id="UP000729402">
    <property type="component" value="Unassembled WGS sequence"/>
</dbReference>
<keyword evidence="6" id="KW-0460">Magnesium</keyword>
<sequence>MLHLLPSSRSHAAASHPSAAAARASHPKPSPTKTPLLVGNRHRRRACLAYLRVSNWCWSGRLAIQLRNNIWSSFPVRFLKQQAGLSCAKLLDPRSFEKQHFTTKVQELGNEVAGTASWHITGPGPCIAGTQPLNFQKYSEHDQSGTVLIFDIETTGFLHKDHRIIEFALRDLSGGKNSTFETLINPERTVPNYAATVNKIDTVLVCRPDIPRFSDVIPLLLAFVRSRQVPGKPILWVAHNAKNFDAPFLAQEFDRCSASIPADWLFVDTLYLARRLVKADGKKRPINLEALREYYGIGSEGSPHRAMQDVMTLCKLTGGARNLREKEAINSAPTPNSAGRRSGRNHLPTNPLSESPKIQRNPPADRADDLSLAAAVSFCSRRSHARCEFSSDIRWELEQI</sequence>
<name>A0A8J5VPN9_ZIZPA</name>
<organism evidence="9 10">
    <name type="scientific">Zizania palustris</name>
    <name type="common">Northern wild rice</name>
    <dbReference type="NCBI Taxonomy" id="103762"/>
    <lineage>
        <taxon>Eukaryota</taxon>
        <taxon>Viridiplantae</taxon>
        <taxon>Streptophyta</taxon>
        <taxon>Embryophyta</taxon>
        <taxon>Tracheophyta</taxon>
        <taxon>Spermatophyta</taxon>
        <taxon>Magnoliopsida</taxon>
        <taxon>Liliopsida</taxon>
        <taxon>Poales</taxon>
        <taxon>Poaceae</taxon>
        <taxon>BOP clade</taxon>
        <taxon>Oryzoideae</taxon>
        <taxon>Oryzeae</taxon>
        <taxon>Zizaniinae</taxon>
        <taxon>Zizania</taxon>
    </lineage>
</organism>
<evidence type="ECO:0000256" key="4">
    <source>
        <dbReference type="ARBA" id="ARBA00022801"/>
    </source>
</evidence>
<dbReference type="PANTHER" id="PTHR13058">
    <property type="entry name" value="THREE PRIME REPAIR EXONUCLEASE 1, 2"/>
    <property type="match status" value="1"/>
</dbReference>
<feature type="domain" description="Exonuclease" evidence="8">
    <location>
        <begin position="146"/>
        <end position="326"/>
    </location>
</feature>
<evidence type="ECO:0000256" key="7">
    <source>
        <dbReference type="SAM" id="MobiDB-lite"/>
    </source>
</evidence>
<evidence type="ECO:0000256" key="6">
    <source>
        <dbReference type="ARBA" id="ARBA00022842"/>
    </source>
</evidence>
<dbReference type="GO" id="GO:0005737">
    <property type="term" value="C:cytoplasm"/>
    <property type="evidence" value="ECO:0007669"/>
    <property type="project" value="TreeGrafter"/>
</dbReference>
<evidence type="ECO:0000313" key="10">
    <source>
        <dbReference type="Proteomes" id="UP000729402"/>
    </source>
</evidence>
<keyword evidence="3" id="KW-0479">Metal-binding</keyword>
<gene>
    <name evidence="9" type="ORF">GUJ93_ZPchr0004g39297</name>
</gene>
<evidence type="ECO:0000256" key="3">
    <source>
        <dbReference type="ARBA" id="ARBA00022723"/>
    </source>
</evidence>
<keyword evidence="5" id="KW-0269">Exonuclease</keyword>
<protein>
    <recommendedName>
        <fullName evidence="8">Exonuclease domain-containing protein</fullName>
    </recommendedName>
</protein>
<dbReference type="CDD" id="cd06127">
    <property type="entry name" value="DEDDh"/>
    <property type="match status" value="1"/>
</dbReference>
<keyword evidence="10" id="KW-1185">Reference proteome</keyword>
<comment type="caution">
    <text evidence="9">The sequence shown here is derived from an EMBL/GenBank/DDBJ whole genome shotgun (WGS) entry which is preliminary data.</text>
</comment>
<dbReference type="Pfam" id="PF00929">
    <property type="entry name" value="RNase_T"/>
    <property type="match status" value="1"/>
</dbReference>
<proteinExistence type="predicted"/>
<feature type="compositionally biased region" description="Polar residues" evidence="7">
    <location>
        <begin position="347"/>
        <end position="358"/>
    </location>
</feature>
<dbReference type="InterPro" id="IPR040393">
    <property type="entry name" value="TREX1/2"/>
</dbReference>
<dbReference type="AlphaFoldDB" id="A0A8J5VPN9"/>
<feature type="compositionally biased region" description="Low complexity" evidence="7">
    <location>
        <begin position="1"/>
        <end position="24"/>
    </location>
</feature>
<reference evidence="9" key="2">
    <citation type="submission" date="2021-02" db="EMBL/GenBank/DDBJ databases">
        <authorList>
            <person name="Kimball J.A."/>
            <person name="Haas M.W."/>
            <person name="Macchietto M."/>
            <person name="Kono T."/>
            <person name="Duquette J."/>
            <person name="Shao M."/>
        </authorList>
    </citation>
    <scope>NUCLEOTIDE SEQUENCE</scope>
    <source>
        <tissue evidence="9">Fresh leaf tissue</tissue>
    </source>
</reference>
<dbReference type="GO" id="GO:0006308">
    <property type="term" value="P:DNA catabolic process"/>
    <property type="evidence" value="ECO:0007669"/>
    <property type="project" value="TreeGrafter"/>
</dbReference>
<evidence type="ECO:0000256" key="2">
    <source>
        <dbReference type="ARBA" id="ARBA00022722"/>
    </source>
</evidence>
<dbReference type="PANTHER" id="PTHR13058:SF26">
    <property type="entry name" value="OS04G0623400 PROTEIN"/>
    <property type="match status" value="1"/>
</dbReference>
<evidence type="ECO:0000313" key="9">
    <source>
        <dbReference type="EMBL" id="KAG8066331.1"/>
    </source>
</evidence>
<reference evidence="9" key="1">
    <citation type="journal article" date="2021" name="bioRxiv">
        <title>Whole Genome Assembly and Annotation of Northern Wild Rice, Zizania palustris L., Supports a Whole Genome Duplication in the Zizania Genus.</title>
        <authorList>
            <person name="Haas M."/>
            <person name="Kono T."/>
            <person name="Macchietto M."/>
            <person name="Millas R."/>
            <person name="McGilp L."/>
            <person name="Shao M."/>
            <person name="Duquette J."/>
            <person name="Hirsch C.N."/>
            <person name="Kimball J."/>
        </authorList>
    </citation>
    <scope>NUCLEOTIDE SEQUENCE</scope>
    <source>
        <tissue evidence="9">Fresh leaf tissue</tissue>
    </source>
</reference>
<comment type="cofactor">
    <cofactor evidence="1">
        <name>Mg(2+)</name>
        <dbReference type="ChEBI" id="CHEBI:18420"/>
    </cofactor>
</comment>
<dbReference type="GO" id="GO:0008296">
    <property type="term" value="F:3'-5'-DNA exonuclease activity"/>
    <property type="evidence" value="ECO:0007669"/>
    <property type="project" value="TreeGrafter"/>
</dbReference>
<dbReference type="InterPro" id="IPR013520">
    <property type="entry name" value="Ribonucl_H"/>
</dbReference>
<dbReference type="EMBL" id="JAAALK010000285">
    <property type="protein sequence ID" value="KAG8066331.1"/>
    <property type="molecule type" value="Genomic_DNA"/>
</dbReference>
<feature type="region of interest" description="Disordered" evidence="7">
    <location>
        <begin position="326"/>
        <end position="365"/>
    </location>
</feature>